<keyword evidence="5 10" id="KW-1133">Transmembrane helix</keyword>
<evidence type="ECO:0000256" key="7">
    <source>
        <dbReference type="ARBA" id="ARBA00023170"/>
    </source>
</evidence>
<dbReference type="PANTHER" id="PTHR42643">
    <property type="entry name" value="IONOTROPIC RECEPTOR 20A-RELATED"/>
    <property type="match status" value="1"/>
</dbReference>
<organism evidence="12">
    <name type="scientific">Timema poppense</name>
    <name type="common">Walking stick</name>
    <dbReference type="NCBI Taxonomy" id="170557"/>
    <lineage>
        <taxon>Eukaryota</taxon>
        <taxon>Metazoa</taxon>
        <taxon>Ecdysozoa</taxon>
        <taxon>Arthropoda</taxon>
        <taxon>Hexapoda</taxon>
        <taxon>Insecta</taxon>
        <taxon>Pterygota</taxon>
        <taxon>Neoptera</taxon>
        <taxon>Polyneoptera</taxon>
        <taxon>Phasmatodea</taxon>
        <taxon>Timematodea</taxon>
        <taxon>Timematoidea</taxon>
        <taxon>Timematidae</taxon>
        <taxon>Timema</taxon>
    </lineage>
</organism>
<name>A0A7R9H8B3_TIMPO</name>
<dbReference type="InterPro" id="IPR052192">
    <property type="entry name" value="Insect_Ionotropic_Sensory_Rcpt"/>
</dbReference>
<keyword evidence="3" id="KW-1003">Cell membrane</keyword>
<dbReference type="AlphaFoldDB" id="A0A7R9H8B3"/>
<keyword evidence="6 10" id="KW-0472">Membrane</keyword>
<comment type="similarity">
    <text evidence="2">Belongs to the glutamate-gated ion channel (TC 1.A.10.1) family.</text>
</comment>
<evidence type="ECO:0000259" key="11">
    <source>
        <dbReference type="Pfam" id="PF00060"/>
    </source>
</evidence>
<keyword evidence="4 10" id="KW-0812">Transmembrane</keyword>
<evidence type="ECO:0000256" key="10">
    <source>
        <dbReference type="SAM" id="Phobius"/>
    </source>
</evidence>
<evidence type="ECO:0000256" key="2">
    <source>
        <dbReference type="ARBA" id="ARBA00008685"/>
    </source>
</evidence>
<evidence type="ECO:0000256" key="5">
    <source>
        <dbReference type="ARBA" id="ARBA00022989"/>
    </source>
</evidence>
<sequence length="235" mass="26571">MDRIAQNFYNTGDIAKERIFVRASNDAKYSEWGNFVAPFSPSLWLTLGVFIVGISAYFHVLHAIRMHMCDSETRVPRRYCPYKSVFHVLGAFCQQGQGITPRSSSCRIALLFTLLTAVLTLSTYSGSFISNLSIPLTKFPYDNLEQMLNQGNYTFAVLRQSAEYDQFEVSIGLIKETLENKTIEETYRIHLSMGPAWNNGSSPPDEPSLSRANKTLKAREVWKSKRRLGLAGHAQ</sequence>
<feature type="transmembrane region" description="Helical" evidence="10">
    <location>
        <begin position="108"/>
        <end position="129"/>
    </location>
</feature>
<dbReference type="EMBL" id="OD005414">
    <property type="protein sequence ID" value="CAD7411554.1"/>
    <property type="molecule type" value="Genomic_DNA"/>
</dbReference>
<evidence type="ECO:0000256" key="8">
    <source>
        <dbReference type="ARBA" id="ARBA00023180"/>
    </source>
</evidence>
<dbReference type="InterPro" id="IPR001320">
    <property type="entry name" value="Iontro_rcpt_C"/>
</dbReference>
<evidence type="ECO:0000256" key="3">
    <source>
        <dbReference type="ARBA" id="ARBA00022475"/>
    </source>
</evidence>
<dbReference type="PANTHER" id="PTHR42643:SF24">
    <property type="entry name" value="IONOTROPIC RECEPTOR 60A"/>
    <property type="match status" value="1"/>
</dbReference>
<evidence type="ECO:0000256" key="6">
    <source>
        <dbReference type="ARBA" id="ARBA00023136"/>
    </source>
</evidence>
<evidence type="ECO:0000256" key="4">
    <source>
        <dbReference type="ARBA" id="ARBA00022692"/>
    </source>
</evidence>
<dbReference type="GO" id="GO:0050906">
    <property type="term" value="P:detection of stimulus involved in sensory perception"/>
    <property type="evidence" value="ECO:0007669"/>
    <property type="project" value="UniProtKB-ARBA"/>
</dbReference>
<feature type="transmembrane region" description="Helical" evidence="10">
    <location>
        <begin position="43"/>
        <end position="64"/>
    </location>
</feature>
<proteinExistence type="inferred from homology"/>
<keyword evidence="8" id="KW-0325">Glycoprotein</keyword>
<evidence type="ECO:0000313" key="12">
    <source>
        <dbReference type="EMBL" id="CAD7411554.1"/>
    </source>
</evidence>
<reference evidence="12" key="1">
    <citation type="submission" date="2020-11" db="EMBL/GenBank/DDBJ databases">
        <authorList>
            <person name="Tran Van P."/>
        </authorList>
    </citation>
    <scope>NUCLEOTIDE SEQUENCE</scope>
</reference>
<dbReference type="Pfam" id="PF00060">
    <property type="entry name" value="Lig_chan"/>
    <property type="match status" value="1"/>
</dbReference>
<dbReference type="Gene3D" id="1.10.287.70">
    <property type="match status" value="1"/>
</dbReference>
<evidence type="ECO:0000256" key="1">
    <source>
        <dbReference type="ARBA" id="ARBA00004651"/>
    </source>
</evidence>
<comment type="subcellular location">
    <subcellularLocation>
        <location evidence="1">Cell membrane</location>
        <topology evidence="1">Multi-pass membrane protein</topology>
    </subcellularLocation>
</comment>
<protein>
    <recommendedName>
        <fullName evidence="11">Ionotropic glutamate receptor C-terminal domain-containing protein</fullName>
    </recommendedName>
</protein>
<gene>
    <name evidence="12" type="ORF">TPSB3V08_LOCUS7949</name>
</gene>
<feature type="region of interest" description="Disordered" evidence="9">
    <location>
        <begin position="196"/>
        <end position="217"/>
    </location>
</feature>
<keyword evidence="7" id="KW-0675">Receptor</keyword>
<dbReference type="GO" id="GO:0005886">
    <property type="term" value="C:plasma membrane"/>
    <property type="evidence" value="ECO:0007669"/>
    <property type="project" value="UniProtKB-SubCell"/>
</dbReference>
<accession>A0A7R9H8B3</accession>
<evidence type="ECO:0000256" key="9">
    <source>
        <dbReference type="SAM" id="MobiDB-lite"/>
    </source>
</evidence>
<feature type="domain" description="Ionotropic glutamate receptor C-terminal" evidence="11">
    <location>
        <begin position="41"/>
        <end position="190"/>
    </location>
</feature>
<dbReference type="GO" id="GO:0015276">
    <property type="term" value="F:ligand-gated monoatomic ion channel activity"/>
    <property type="evidence" value="ECO:0007669"/>
    <property type="project" value="InterPro"/>
</dbReference>